<evidence type="ECO:0000313" key="2">
    <source>
        <dbReference type="Proteomes" id="UP000199062"/>
    </source>
</evidence>
<sequence length="308" mass="35678">MSESEWVPGDHEFALCLTHDVDRPYKTYQSLYYALKERDPSHLRGLLPGSNPYWTFQEMLDLESELGVTSAFYFLNEQDLFADRPPRDWLSGTAWQLYAGRYDIEDPEIISLIREIDDRGWEVGLHGSYESYADREMLATEKRHLEDVLGHEVTGGRQHYLNIERPETWTYQRAAGLQYDATPGSPSDYGFHDGYDPYRPFDDEFVVFPLTLMECALPDPGTNVEKAWQICERLLTEARANDAVMSVLWHPRFFSDDYQSYDVIYRRIVERALEMDAWVGAPGTLYETLDHQSMPQAVAEERASQSAD</sequence>
<evidence type="ECO:0000313" key="1">
    <source>
        <dbReference type="EMBL" id="SFS10675.1"/>
    </source>
</evidence>
<keyword evidence="2" id="KW-1185">Reference proteome</keyword>
<evidence type="ECO:0008006" key="3">
    <source>
        <dbReference type="Google" id="ProtNLM"/>
    </source>
</evidence>
<dbReference type="AlphaFoldDB" id="A0A1I6M4N5"/>
<reference evidence="1 2" key="1">
    <citation type="submission" date="2016-10" db="EMBL/GenBank/DDBJ databases">
        <authorList>
            <person name="de Groot N.N."/>
        </authorList>
    </citation>
    <scope>NUCLEOTIDE SEQUENCE [LARGE SCALE GENOMIC DNA]</scope>
    <source>
        <strain evidence="1 2">CGMCC 1.10457</strain>
    </source>
</reference>
<dbReference type="GO" id="GO:0005975">
    <property type="term" value="P:carbohydrate metabolic process"/>
    <property type="evidence" value="ECO:0007669"/>
    <property type="project" value="InterPro"/>
</dbReference>
<dbReference type="RefSeq" id="WP_089818624.1">
    <property type="nucleotide sequence ID" value="NZ_FOZK01000004.1"/>
</dbReference>
<dbReference type="SUPFAM" id="SSF88713">
    <property type="entry name" value="Glycoside hydrolase/deacetylase"/>
    <property type="match status" value="1"/>
</dbReference>
<dbReference type="CDD" id="cd10931">
    <property type="entry name" value="CE4_u7"/>
    <property type="match status" value="1"/>
</dbReference>
<dbReference type="Gene3D" id="3.20.20.370">
    <property type="entry name" value="Glycoside hydrolase/deacetylase"/>
    <property type="match status" value="1"/>
</dbReference>
<organism evidence="1 2">
    <name type="scientific">Halomicrobium zhouii</name>
    <dbReference type="NCBI Taxonomy" id="767519"/>
    <lineage>
        <taxon>Archaea</taxon>
        <taxon>Methanobacteriati</taxon>
        <taxon>Methanobacteriota</taxon>
        <taxon>Stenosarchaea group</taxon>
        <taxon>Halobacteria</taxon>
        <taxon>Halobacteriales</taxon>
        <taxon>Haloarculaceae</taxon>
        <taxon>Halomicrobium</taxon>
    </lineage>
</organism>
<accession>A0A1I6M4N5</accession>
<dbReference type="InterPro" id="IPR011330">
    <property type="entry name" value="Glyco_hydro/deAcase_b/a-brl"/>
</dbReference>
<gene>
    <name evidence="1" type="ORF">SAMN05216559_3782</name>
</gene>
<proteinExistence type="predicted"/>
<protein>
    <recommendedName>
        <fullName evidence="3">Polysaccharide deacetylase</fullName>
    </recommendedName>
</protein>
<name>A0A1I6M4N5_9EURY</name>
<dbReference type="STRING" id="767519.SAMN05216559_3782"/>
<dbReference type="Proteomes" id="UP000199062">
    <property type="component" value="Unassembled WGS sequence"/>
</dbReference>
<dbReference type="EMBL" id="FOZK01000004">
    <property type="protein sequence ID" value="SFS10675.1"/>
    <property type="molecule type" value="Genomic_DNA"/>
</dbReference>
<dbReference type="OrthoDB" id="371704at2157"/>